<feature type="domain" description="Hydantoinase/oxoprolinase N-terminal" evidence="2">
    <location>
        <begin position="4"/>
        <end position="184"/>
    </location>
</feature>
<dbReference type="Pfam" id="PF05378">
    <property type="entry name" value="Hydant_A_N"/>
    <property type="match status" value="1"/>
</dbReference>
<gene>
    <name evidence="4" type="ORF">BDZ31_001679</name>
</gene>
<keyword evidence="4" id="KW-0378">Hydrolase</keyword>
<dbReference type="PANTHER" id="PTHR11365">
    <property type="entry name" value="5-OXOPROLINASE RELATED"/>
    <property type="match status" value="1"/>
</dbReference>
<dbReference type="RefSeq" id="WP_183340835.1">
    <property type="nucleotide sequence ID" value="NZ_JACHNU010000001.1"/>
</dbReference>
<dbReference type="PANTHER" id="PTHR11365:SF23">
    <property type="entry name" value="HYPOTHETICAL 5-OXOPROLINASE (EUROFUNG)-RELATED"/>
    <property type="match status" value="1"/>
</dbReference>
<dbReference type="InterPro" id="IPR008040">
    <property type="entry name" value="Hydant_A_N"/>
</dbReference>
<evidence type="ECO:0000259" key="2">
    <source>
        <dbReference type="Pfam" id="PF05378"/>
    </source>
</evidence>
<dbReference type="EC" id="3.5.2.14" evidence="4"/>
<dbReference type="Gene3D" id="3.30.420.40">
    <property type="match status" value="1"/>
</dbReference>
<dbReference type="AlphaFoldDB" id="A0A840IB94"/>
<dbReference type="Proteomes" id="UP000585272">
    <property type="component" value="Unassembled WGS sequence"/>
</dbReference>
<dbReference type="GO" id="GO:0005829">
    <property type="term" value="C:cytosol"/>
    <property type="evidence" value="ECO:0007669"/>
    <property type="project" value="TreeGrafter"/>
</dbReference>
<accession>A0A840IB94</accession>
<keyword evidence="5" id="KW-1185">Reference proteome</keyword>
<evidence type="ECO:0000259" key="1">
    <source>
        <dbReference type="Pfam" id="PF01968"/>
    </source>
</evidence>
<comment type="caution">
    <text evidence="4">The sequence shown here is derived from an EMBL/GenBank/DDBJ whole genome shotgun (WGS) entry which is preliminary data.</text>
</comment>
<dbReference type="GO" id="GO:0017168">
    <property type="term" value="F:5-oxoprolinase (ATP-hydrolyzing) activity"/>
    <property type="evidence" value="ECO:0007669"/>
    <property type="project" value="TreeGrafter"/>
</dbReference>
<feature type="domain" description="Hydantoinase A/oxoprolinase" evidence="1">
    <location>
        <begin position="206"/>
        <end position="498"/>
    </location>
</feature>
<sequence>MSVRIAVDTGGTFTDVVVTDESGEVWAAKASTTPDDVFDGVGAAIERAAAQAGLGLDELLARCGVLSYATTHATNAILLRRTARTAFVTTWGHPDVLVLKEGGKFGPFDFSRDHPEPYVPRALTFEVRERIGAGGEVVEPLDERDAVRVIGELERAGVEAVGVCFLWAHVHPAHERRFAELLAERLPDVAVSVSHAVVPTIREYRRASATCIDASLKPLMTRHFESVERRLLERGFGGDFLVVTSTGGVVPAAEVIRRPLLVVSSGPSIAPVGAEAAAREAGVDDADLVVGDMGGTTFDISLVRDGEAQFARETWLGDQFTGDITGLASVAVESIGYGGGSIAWIDDGGMLRVGPASAGAAPGPACYGRGGSDPTFTDAAVVCGLLDPDAFLGGQMRLDAGAAHAAVARGVAEPLGLTAEEAAAAIVEVAVDGMAERIRELTARDGLDLADAVFVAGGGASALCAGAIGQRLGCRSVLVPRLAPVLSAAGGLCSDVLMEFAASHPTATDAFDFDGVTGVLDGLDGEMERFLRRLGADDERGSRQFIAEARYRHQVWELELALAGGGPRAAEDLPELEESFHRVHERAFGVRDPGQVVEVLYWRGRARAALDRPAPSPLAARETAAGTPSSAWFADAGLVETTRFDGERLAADAVIDGAAVVDLPHTTLVVPPGLRARRTALGHFVLTSMQQEEAR</sequence>
<dbReference type="Pfam" id="PF01968">
    <property type="entry name" value="Hydantoinase_A"/>
    <property type="match status" value="1"/>
</dbReference>
<evidence type="ECO:0000313" key="5">
    <source>
        <dbReference type="Proteomes" id="UP000585272"/>
    </source>
</evidence>
<dbReference type="GO" id="GO:0047423">
    <property type="term" value="F:N-methylhydantoinase (ATP-hydrolyzing) activity"/>
    <property type="evidence" value="ECO:0007669"/>
    <property type="project" value="UniProtKB-EC"/>
</dbReference>
<dbReference type="SUPFAM" id="SSF53067">
    <property type="entry name" value="Actin-like ATPase domain"/>
    <property type="match status" value="1"/>
</dbReference>
<dbReference type="InterPro" id="IPR002821">
    <property type="entry name" value="Hydantoinase_A"/>
</dbReference>
<dbReference type="InterPro" id="IPR045079">
    <property type="entry name" value="Oxoprolinase-like"/>
</dbReference>
<dbReference type="GO" id="GO:0006749">
    <property type="term" value="P:glutathione metabolic process"/>
    <property type="evidence" value="ECO:0007669"/>
    <property type="project" value="TreeGrafter"/>
</dbReference>
<evidence type="ECO:0000313" key="4">
    <source>
        <dbReference type="EMBL" id="MBB4662106.1"/>
    </source>
</evidence>
<name>A0A840IB94_9ACTN</name>
<evidence type="ECO:0000259" key="3">
    <source>
        <dbReference type="Pfam" id="PF19278"/>
    </source>
</evidence>
<proteinExistence type="predicted"/>
<dbReference type="EMBL" id="JACHNU010000001">
    <property type="protein sequence ID" value="MBB4662106.1"/>
    <property type="molecule type" value="Genomic_DNA"/>
</dbReference>
<feature type="domain" description="Acetophenone carboxylase-like C-terminal" evidence="3">
    <location>
        <begin position="538"/>
        <end position="677"/>
    </location>
</feature>
<organism evidence="4 5">
    <name type="scientific">Conexibacter arvalis</name>
    <dbReference type="NCBI Taxonomy" id="912552"/>
    <lineage>
        <taxon>Bacteria</taxon>
        <taxon>Bacillati</taxon>
        <taxon>Actinomycetota</taxon>
        <taxon>Thermoleophilia</taxon>
        <taxon>Solirubrobacterales</taxon>
        <taxon>Conexibacteraceae</taxon>
        <taxon>Conexibacter</taxon>
    </lineage>
</organism>
<dbReference type="InterPro" id="IPR049517">
    <property type="entry name" value="ACX-like_C"/>
</dbReference>
<dbReference type="Pfam" id="PF19278">
    <property type="entry name" value="Hydant_A_C"/>
    <property type="match status" value="1"/>
</dbReference>
<protein>
    <submittedName>
        <fullName evidence="4">N-methylhydantoinase A</fullName>
        <ecNumber evidence="4">3.5.2.14</ecNumber>
    </submittedName>
</protein>
<reference evidence="4 5" key="1">
    <citation type="submission" date="2020-08" db="EMBL/GenBank/DDBJ databases">
        <title>Genomic Encyclopedia of Archaeal and Bacterial Type Strains, Phase II (KMG-II): from individual species to whole genera.</title>
        <authorList>
            <person name="Goeker M."/>
        </authorList>
    </citation>
    <scope>NUCLEOTIDE SEQUENCE [LARGE SCALE GENOMIC DNA]</scope>
    <source>
        <strain evidence="4 5">DSM 23288</strain>
    </source>
</reference>
<dbReference type="InterPro" id="IPR043129">
    <property type="entry name" value="ATPase_NBD"/>
</dbReference>